<gene>
    <name evidence="19" type="primary">TDEL0G01990</name>
    <name evidence="19" type="ORF">TDEL_0G01990</name>
</gene>
<evidence type="ECO:0000313" key="19">
    <source>
        <dbReference type="EMBL" id="CCE93566.1"/>
    </source>
</evidence>
<evidence type="ECO:0000259" key="18">
    <source>
        <dbReference type="PROSITE" id="PS51914"/>
    </source>
</evidence>
<organism evidence="19 20">
    <name type="scientific">Torulaspora delbrueckii</name>
    <name type="common">Yeast</name>
    <name type="synonym">Candida colliculosa</name>
    <dbReference type="NCBI Taxonomy" id="4950"/>
    <lineage>
        <taxon>Eukaryota</taxon>
        <taxon>Fungi</taxon>
        <taxon>Dikarya</taxon>
        <taxon>Ascomycota</taxon>
        <taxon>Saccharomycotina</taxon>
        <taxon>Saccharomycetes</taxon>
        <taxon>Saccharomycetales</taxon>
        <taxon>Saccharomycetaceae</taxon>
        <taxon>Torulaspora</taxon>
    </lineage>
</organism>
<dbReference type="Pfam" id="PF09451">
    <property type="entry name" value="ATG27"/>
    <property type="match status" value="1"/>
</dbReference>
<dbReference type="FunCoup" id="G8ZYU1">
    <property type="interactions" value="96"/>
</dbReference>
<keyword evidence="9" id="KW-0072">Autophagy</keyword>
<evidence type="ECO:0000256" key="11">
    <source>
        <dbReference type="ARBA" id="ARBA00023128"/>
    </source>
</evidence>
<evidence type="ECO:0000256" key="10">
    <source>
        <dbReference type="ARBA" id="ARBA00023034"/>
    </source>
</evidence>
<name>G8ZYU1_TORDE</name>
<evidence type="ECO:0000256" key="6">
    <source>
        <dbReference type="ARBA" id="ARBA00022692"/>
    </source>
</evidence>
<keyword evidence="6 16" id="KW-0812">Transmembrane</keyword>
<dbReference type="GO" id="GO:0032258">
    <property type="term" value="P:cytoplasm to vacuole targeting by the Cvt pathway"/>
    <property type="evidence" value="ECO:0007669"/>
    <property type="project" value="EnsemblFungi"/>
</dbReference>
<evidence type="ECO:0000256" key="5">
    <source>
        <dbReference type="ARBA" id="ARBA00013776"/>
    </source>
</evidence>
<evidence type="ECO:0000313" key="20">
    <source>
        <dbReference type="Proteomes" id="UP000005627"/>
    </source>
</evidence>
<dbReference type="RefSeq" id="XP_003682777.1">
    <property type="nucleotide sequence ID" value="XM_003682729.1"/>
</dbReference>
<sequence>MILKTVIIATLLNLGLVNGLECGKHDILKKYRLNPGAITGSVERDTPPSKTKEEWWFDPCEDSGVTVPSGCDEKDTLCGVTYVTLPGKDALLTQAIDFSREINNAVEEIDGKLRVSLLGSKWGADTFNAQIDFECDTNMKNDEITSNTWQDKQIRLNVKGPSGCLKDDNGGNDDKAPSGKHPQDDKKDKKKGTSWFTWLLTYAMLFTLIYLIVTAYVNTRGGSYQDFREEFIERLMQLVTSLPAFVKEVTSKIFGGSSSHRGGYSAV</sequence>
<dbReference type="InterPro" id="IPR018939">
    <property type="entry name" value="Autophagy-rel_prot_27"/>
</dbReference>
<reference evidence="19 20" key="1">
    <citation type="journal article" date="2011" name="Proc. Natl. Acad. Sci. U.S.A.">
        <title>Evolutionary erosion of yeast sex chromosomes by mating-type switching accidents.</title>
        <authorList>
            <person name="Gordon J.L."/>
            <person name="Armisen D."/>
            <person name="Proux-Wera E."/>
            <person name="Oheigeartaigh S.S."/>
            <person name="Byrne K.P."/>
            <person name="Wolfe K.H."/>
        </authorList>
    </citation>
    <scope>NUCLEOTIDE SEQUENCE [LARGE SCALE GENOMIC DNA]</scope>
    <source>
        <strain evidence="20">ATCC 10662 / CBS 1146 / NBRC 0425 / NCYC 2629 / NRRL Y-866</strain>
    </source>
</reference>
<dbReference type="GO" id="GO:0005802">
    <property type="term" value="C:trans-Golgi network"/>
    <property type="evidence" value="ECO:0007669"/>
    <property type="project" value="EnsemblFungi"/>
</dbReference>
<dbReference type="GO" id="GO:0000139">
    <property type="term" value="C:Golgi membrane"/>
    <property type="evidence" value="ECO:0007669"/>
    <property type="project" value="UniProtKB-SubCell"/>
</dbReference>
<dbReference type="GO" id="GO:0005774">
    <property type="term" value="C:vacuolar membrane"/>
    <property type="evidence" value="ECO:0007669"/>
    <property type="project" value="EnsemblFungi"/>
</dbReference>
<evidence type="ECO:0000256" key="7">
    <source>
        <dbReference type="ARBA" id="ARBA00022729"/>
    </source>
</evidence>
<dbReference type="KEGG" id="tdl:TDEL_0G01990"/>
<dbReference type="Proteomes" id="UP000005627">
    <property type="component" value="Chromosome 7"/>
</dbReference>
<comment type="subcellular location">
    <subcellularLocation>
        <location evidence="2">Cytoplasmic vesicle membrane</location>
        <topology evidence="2">Single-pass type I membrane protein</topology>
    </subcellularLocation>
    <subcellularLocation>
        <location evidence="3">Golgi apparatus membrane</location>
        <topology evidence="3">Single-pass type I membrane protein</topology>
    </subcellularLocation>
    <subcellularLocation>
        <location evidence="1">Mitochondrion membrane</location>
        <topology evidence="1">Single-pass membrane protein</topology>
    </subcellularLocation>
</comment>
<dbReference type="EMBL" id="HE616748">
    <property type="protein sequence ID" value="CCE93566.1"/>
    <property type="molecule type" value="Genomic_DNA"/>
</dbReference>
<dbReference type="HOGENOM" id="CLU_089705_0_0_1"/>
<evidence type="ECO:0000256" key="15">
    <source>
        <dbReference type="SAM" id="MobiDB-lite"/>
    </source>
</evidence>
<dbReference type="OrthoDB" id="29460at2759"/>
<dbReference type="GO" id="GO:0000425">
    <property type="term" value="P:pexophagy"/>
    <property type="evidence" value="ECO:0007669"/>
    <property type="project" value="EnsemblFungi"/>
</dbReference>
<keyword evidence="14" id="KW-0968">Cytoplasmic vesicle</keyword>
<dbReference type="GeneID" id="11504703"/>
<dbReference type="GO" id="GO:0031966">
    <property type="term" value="C:mitochondrial membrane"/>
    <property type="evidence" value="ECO:0007669"/>
    <property type="project" value="UniProtKB-SubCell"/>
</dbReference>
<evidence type="ECO:0000256" key="9">
    <source>
        <dbReference type="ARBA" id="ARBA00023006"/>
    </source>
</evidence>
<evidence type="ECO:0000256" key="1">
    <source>
        <dbReference type="ARBA" id="ARBA00004304"/>
    </source>
</evidence>
<evidence type="ECO:0000256" key="13">
    <source>
        <dbReference type="ARBA" id="ARBA00023157"/>
    </source>
</evidence>
<keyword evidence="13" id="KW-1015">Disulfide bond</keyword>
<keyword evidence="20" id="KW-1185">Reference proteome</keyword>
<feature type="signal peptide" evidence="17">
    <location>
        <begin position="1"/>
        <end position="19"/>
    </location>
</feature>
<accession>G8ZYU1</accession>
<evidence type="ECO:0000256" key="16">
    <source>
        <dbReference type="SAM" id="Phobius"/>
    </source>
</evidence>
<evidence type="ECO:0000256" key="12">
    <source>
        <dbReference type="ARBA" id="ARBA00023136"/>
    </source>
</evidence>
<feature type="compositionally biased region" description="Basic and acidic residues" evidence="15">
    <location>
        <begin position="165"/>
        <end position="187"/>
    </location>
</feature>
<feature type="chain" id="PRO_5003519346" description="Autophagy-related protein 27" evidence="17">
    <location>
        <begin position="20"/>
        <end position="267"/>
    </location>
</feature>
<keyword evidence="12 16" id="KW-0472">Membrane</keyword>
<keyword evidence="11" id="KW-0496">Mitochondrion</keyword>
<dbReference type="eggNOG" id="ENOG502QVJJ">
    <property type="taxonomic scope" value="Eukaryota"/>
</dbReference>
<evidence type="ECO:0000256" key="2">
    <source>
        <dbReference type="ARBA" id="ARBA00004358"/>
    </source>
</evidence>
<evidence type="ECO:0000256" key="8">
    <source>
        <dbReference type="ARBA" id="ARBA00022989"/>
    </source>
</evidence>
<dbReference type="GO" id="GO:0000407">
    <property type="term" value="C:phagophore assembly site"/>
    <property type="evidence" value="ECO:0007669"/>
    <property type="project" value="EnsemblFungi"/>
</dbReference>
<keyword evidence="8 16" id="KW-1133">Transmembrane helix</keyword>
<dbReference type="AlphaFoldDB" id="G8ZYU1"/>
<keyword evidence="10" id="KW-0333">Golgi apparatus</keyword>
<proteinExistence type="inferred from homology"/>
<dbReference type="InParanoid" id="G8ZYU1"/>
<feature type="region of interest" description="Disordered" evidence="15">
    <location>
        <begin position="163"/>
        <end position="190"/>
    </location>
</feature>
<dbReference type="GO" id="GO:0016050">
    <property type="term" value="P:vesicle organization"/>
    <property type="evidence" value="ECO:0007669"/>
    <property type="project" value="EnsemblFungi"/>
</dbReference>
<dbReference type="InterPro" id="IPR044865">
    <property type="entry name" value="MRH_dom"/>
</dbReference>
<dbReference type="PROSITE" id="PS51914">
    <property type="entry name" value="MRH"/>
    <property type="match status" value="1"/>
</dbReference>
<feature type="domain" description="MRH" evidence="18">
    <location>
        <begin position="20"/>
        <end position="166"/>
    </location>
</feature>
<protein>
    <recommendedName>
        <fullName evidence="5">Autophagy-related protein 27</fullName>
    </recommendedName>
</protein>
<feature type="transmembrane region" description="Helical" evidence="16">
    <location>
        <begin position="195"/>
        <end position="218"/>
    </location>
</feature>
<dbReference type="GO" id="GO:0034497">
    <property type="term" value="P:protein localization to phagophore assembly site"/>
    <property type="evidence" value="ECO:0007669"/>
    <property type="project" value="EnsemblFungi"/>
</dbReference>
<evidence type="ECO:0000256" key="17">
    <source>
        <dbReference type="SAM" id="SignalP"/>
    </source>
</evidence>
<comment type="similarity">
    <text evidence="4">Belongs to the ATG27 family.</text>
</comment>
<dbReference type="GO" id="GO:0032266">
    <property type="term" value="F:phosphatidylinositol-3-phosphate binding"/>
    <property type="evidence" value="ECO:0007669"/>
    <property type="project" value="EnsemblFungi"/>
</dbReference>
<evidence type="ECO:0000256" key="14">
    <source>
        <dbReference type="ARBA" id="ARBA00023329"/>
    </source>
</evidence>
<dbReference type="GO" id="GO:0030136">
    <property type="term" value="C:clathrin-coated vesicle"/>
    <property type="evidence" value="ECO:0007669"/>
    <property type="project" value="EnsemblFungi"/>
</dbReference>
<dbReference type="GO" id="GO:0030659">
    <property type="term" value="C:cytoplasmic vesicle membrane"/>
    <property type="evidence" value="ECO:0007669"/>
    <property type="project" value="UniProtKB-SubCell"/>
</dbReference>
<evidence type="ECO:0000256" key="4">
    <source>
        <dbReference type="ARBA" id="ARBA00005363"/>
    </source>
</evidence>
<keyword evidence="7 17" id="KW-0732">Signal</keyword>
<evidence type="ECO:0000256" key="3">
    <source>
        <dbReference type="ARBA" id="ARBA00004614"/>
    </source>
</evidence>
<dbReference type="STRING" id="1076872.G8ZYU1"/>